<dbReference type="RefSeq" id="WP_378217429.1">
    <property type="nucleotide sequence ID" value="NZ_JBHRTK010000001.1"/>
</dbReference>
<evidence type="ECO:0008006" key="3">
    <source>
        <dbReference type="Google" id="ProtNLM"/>
    </source>
</evidence>
<organism evidence="1 2">
    <name type="scientific">Aquamicrobium soli</name>
    <dbReference type="NCBI Taxonomy" id="1811518"/>
    <lineage>
        <taxon>Bacteria</taxon>
        <taxon>Pseudomonadati</taxon>
        <taxon>Pseudomonadota</taxon>
        <taxon>Alphaproteobacteria</taxon>
        <taxon>Hyphomicrobiales</taxon>
        <taxon>Phyllobacteriaceae</taxon>
        <taxon>Aquamicrobium</taxon>
    </lineage>
</organism>
<comment type="caution">
    <text evidence="1">The sequence shown here is derived from an EMBL/GenBank/DDBJ whole genome shotgun (WGS) entry which is preliminary data.</text>
</comment>
<sequence>MARRVSMATRVELVEVIVERYRSSCRKHAIRVLRHREAPSACVRQYAAWYGPEVRETLVALWEASDRLCSKRLAATMDRLLSEVRVVASVNVPE</sequence>
<evidence type="ECO:0000313" key="2">
    <source>
        <dbReference type="Proteomes" id="UP001595583"/>
    </source>
</evidence>
<protein>
    <recommendedName>
        <fullName evidence="3">Transposase</fullName>
    </recommendedName>
</protein>
<accession>A0ABV7KB77</accession>
<dbReference type="Proteomes" id="UP001595583">
    <property type="component" value="Unassembled WGS sequence"/>
</dbReference>
<keyword evidence="2" id="KW-1185">Reference proteome</keyword>
<dbReference type="EMBL" id="JBHRTK010000001">
    <property type="protein sequence ID" value="MFC3204702.1"/>
    <property type="molecule type" value="Genomic_DNA"/>
</dbReference>
<name>A0ABV7KB77_9HYPH</name>
<reference evidence="2" key="1">
    <citation type="journal article" date="2019" name="Int. J. Syst. Evol. Microbiol.">
        <title>The Global Catalogue of Microorganisms (GCM) 10K type strain sequencing project: providing services to taxonomists for standard genome sequencing and annotation.</title>
        <authorList>
            <consortium name="The Broad Institute Genomics Platform"/>
            <consortium name="The Broad Institute Genome Sequencing Center for Infectious Disease"/>
            <person name="Wu L."/>
            <person name="Ma J."/>
        </authorList>
    </citation>
    <scope>NUCLEOTIDE SEQUENCE [LARGE SCALE GENOMIC DNA]</scope>
    <source>
        <strain evidence="2">KCTC 52165</strain>
    </source>
</reference>
<proteinExistence type="predicted"/>
<evidence type="ECO:0000313" key="1">
    <source>
        <dbReference type="EMBL" id="MFC3204702.1"/>
    </source>
</evidence>
<gene>
    <name evidence="1" type="ORF">ACFOHJ_00550</name>
</gene>